<proteinExistence type="predicted"/>
<comment type="caution">
    <text evidence="1">The sequence shown here is derived from an EMBL/GenBank/DDBJ whole genome shotgun (WGS) entry which is preliminary data.</text>
</comment>
<gene>
    <name evidence="1" type="ORF">HR15_10365</name>
</gene>
<dbReference type="InterPro" id="IPR011044">
    <property type="entry name" value="Quino_amine_DH_bsu"/>
</dbReference>
<sequence length="346" mass="39256">MLKEIKGKYILFALLLQTVLFSCTAKPEMEELVTAEDFTMGSLEGEVKFVLPDSLFTAYALDDVGDYLLAMVPDRPYHYYLLDKADLSIVTGLCPQGEGPEEYLSPSVTYNADENTLTLMERDRSRLSIIDIAASAAQKETVVKAQTSFAKTGKAVFRVFGTRSPYPAYILEGMTFGLYSLVPDKQLQETDLLLTPVKLPESLQRASLYMTQTTHVYSSIKHTLFAANLYFPRIDLIDTESRGSRNFYLNSKIEPEKAAEGDRVSYVWGIAGTERYVYVGSTNRPNAMMGDWEQKEIYVFDWEGRPVKRYKLPRSGSSFTVDNQDSKLYVLIQDEEGTEVYRYDIK</sequence>
<protein>
    <submittedName>
        <fullName evidence="1">Lipoprotein</fullName>
    </submittedName>
</protein>
<organism evidence="1 2">
    <name type="scientific">Porphyromonas gulae</name>
    <dbReference type="NCBI Taxonomy" id="111105"/>
    <lineage>
        <taxon>Bacteria</taxon>
        <taxon>Pseudomonadati</taxon>
        <taxon>Bacteroidota</taxon>
        <taxon>Bacteroidia</taxon>
        <taxon>Bacteroidales</taxon>
        <taxon>Porphyromonadaceae</taxon>
        <taxon>Porphyromonas</taxon>
    </lineage>
</organism>
<keyword evidence="1" id="KW-0449">Lipoprotein</keyword>
<dbReference type="Proteomes" id="UP000030146">
    <property type="component" value="Unassembled WGS sequence"/>
</dbReference>
<evidence type="ECO:0000313" key="1">
    <source>
        <dbReference type="EMBL" id="KGN84827.1"/>
    </source>
</evidence>
<dbReference type="AlphaFoldDB" id="A0A0A2F472"/>
<accession>A0A0A2F472</accession>
<keyword evidence="2" id="KW-1185">Reference proteome</keyword>
<evidence type="ECO:0000313" key="2">
    <source>
        <dbReference type="Proteomes" id="UP000030146"/>
    </source>
</evidence>
<dbReference type="EMBL" id="JRAK01000138">
    <property type="protein sequence ID" value="KGN84827.1"/>
    <property type="molecule type" value="Genomic_DNA"/>
</dbReference>
<dbReference type="PROSITE" id="PS51257">
    <property type="entry name" value="PROKAR_LIPOPROTEIN"/>
    <property type="match status" value="1"/>
</dbReference>
<name>A0A0A2F472_9PORP</name>
<reference evidence="1 2" key="1">
    <citation type="submission" date="2014-08" db="EMBL/GenBank/DDBJ databases">
        <title>Porphyromonas gulae strain:COT-052_OH3439 Genome sequencing.</title>
        <authorList>
            <person name="Wallis C."/>
            <person name="Deusch O."/>
            <person name="O'Flynn C."/>
            <person name="Davis I."/>
            <person name="Jospin G."/>
            <person name="Darling A.E."/>
            <person name="Coil D.A."/>
            <person name="Alexiev A."/>
            <person name="Horsfall A."/>
            <person name="Kirkwood N."/>
            <person name="Harris S."/>
            <person name="Eisen J.A."/>
        </authorList>
    </citation>
    <scope>NUCLEOTIDE SEQUENCE [LARGE SCALE GENOMIC DNA]</scope>
    <source>
        <strain evidence="2">COT-052 OH3439</strain>
    </source>
</reference>
<dbReference type="SUPFAM" id="SSF50969">
    <property type="entry name" value="YVTN repeat-like/Quinoprotein amine dehydrogenase"/>
    <property type="match status" value="1"/>
</dbReference>